<dbReference type="RefSeq" id="WP_068714608.1">
    <property type="nucleotide sequence ID" value="NZ_LWDV01000005.1"/>
</dbReference>
<dbReference type="SUPFAM" id="SSF53271">
    <property type="entry name" value="PRTase-like"/>
    <property type="match status" value="1"/>
</dbReference>
<dbReference type="EC" id="2.4.2.14" evidence="7"/>
<evidence type="ECO:0000256" key="4">
    <source>
        <dbReference type="ARBA" id="ARBA00022679"/>
    </source>
</evidence>
<keyword evidence="14" id="KW-1185">Reference proteome</keyword>
<feature type="binding site" evidence="7 10">
    <location>
        <position position="366"/>
    </location>
    <ligand>
        <name>Mg(2+)</name>
        <dbReference type="ChEBI" id="CHEBI:18420"/>
    </ligand>
</feature>
<dbReference type="EMBL" id="LWDV01000005">
    <property type="protein sequence ID" value="OCL28491.1"/>
    <property type="molecule type" value="Genomic_DNA"/>
</dbReference>
<dbReference type="Proteomes" id="UP000093514">
    <property type="component" value="Unassembled WGS sequence"/>
</dbReference>
<dbReference type="SUPFAM" id="SSF56235">
    <property type="entry name" value="N-terminal nucleophile aminohydrolases (Ntn hydrolases)"/>
    <property type="match status" value="1"/>
</dbReference>
<feature type="binding site" evidence="7 10">
    <location>
        <position position="304"/>
    </location>
    <ligand>
        <name>Mg(2+)</name>
        <dbReference type="ChEBI" id="CHEBI:18420"/>
    </ligand>
</feature>
<sequence>MEKEYPLQQGMQIDKMEEECGVFGIYDPNGSNDVATLSYLGLHALQHRGQESAGISVNHKGKFKIHKGMGLVNNIFDEEILAGLSGEIAIGHVRYSTTGSSLLVNAQPLLTNSIKGDLAIAHNGNLVNSSEIRLNLEKQGSIFHSTLDTEVIAHLVARSFKDDINEALMHSLQQVKGAYSLVAMTKDTLVAARDPHGFRPLSLGKLGDAYVVASETCAFDIIGAKLVRDIKPGEMIIINKDGVTSRFYSEERPSRFCIFEFIYFARPDSVIGGQNVHLARKEMGRQLAREMDVEADIVVPVPSSGISAAIGFAEESGISYEKGILRNRYVGRTFIQPTQEIRDLKVRVKLNPIREIVEGKRVVLIDDSIVRGTTSKQIIRMMREAGASEIHFAISSPPVIESCYYGLDTSRRQELIAAHNSIEEIANYIGADSLTYLSIEGLLNSIKAEDFEYCTACFNGDYPIGRGTDKYALEE</sequence>
<evidence type="ECO:0000256" key="9">
    <source>
        <dbReference type="PIRSR" id="PIRSR000485-1"/>
    </source>
</evidence>
<dbReference type="InterPro" id="IPR035584">
    <property type="entry name" value="PurF_N"/>
</dbReference>
<dbReference type="OrthoDB" id="9801213at2"/>
<evidence type="ECO:0000256" key="8">
    <source>
        <dbReference type="PIRNR" id="PIRNR000485"/>
    </source>
</evidence>
<dbReference type="Pfam" id="PF00156">
    <property type="entry name" value="Pribosyltran"/>
    <property type="match status" value="1"/>
</dbReference>
<evidence type="ECO:0000256" key="2">
    <source>
        <dbReference type="ARBA" id="ARBA00010138"/>
    </source>
</evidence>
<evidence type="ECO:0000313" key="13">
    <source>
        <dbReference type="EMBL" id="OCL28491.1"/>
    </source>
</evidence>
<keyword evidence="6 7" id="KW-0315">Glutamine amidotransferase</keyword>
<dbReference type="NCBIfam" id="TIGR01134">
    <property type="entry name" value="purF"/>
    <property type="match status" value="1"/>
</dbReference>
<dbReference type="GO" id="GO:0000287">
    <property type="term" value="F:magnesium ion binding"/>
    <property type="evidence" value="ECO:0007669"/>
    <property type="project" value="UniProtKB-UniRule"/>
</dbReference>
<feature type="binding site" evidence="7 11">
    <location>
        <position position="454"/>
    </location>
    <ligand>
        <name>[4Fe-4S] cluster</name>
        <dbReference type="ChEBI" id="CHEBI:49883"/>
    </ligand>
</feature>
<gene>
    <name evidence="7" type="primary">purF</name>
    <name evidence="13" type="ORF">U472_00980</name>
</gene>
<dbReference type="PANTHER" id="PTHR11907">
    <property type="entry name" value="AMIDOPHOSPHORIBOSYLTRANSFERASE"/>
    <property type="match status" value="1"/>
</dbReference>
<keyword evidence="7 10" id="KW-0479">Metal-binding</keyword>
<keyword evidence="7" id="KW-0004">4Fe-4S</keyword>
<dbReference type="GO" id="GO:0004044">
    <property type="term" value="F:amidophosphoribosyltransferase activity"/>
    <property type="evidence" value="ECO:0007669"/>
    <property type="project" value="UniProtKB-UniRule"/>
</dbReference>
<reference evidence="14" key="1">
    <citation type="submission" date="2016-07" db="EMBL/GenBank/DDBJ databases">
        <authorList>
            <person name="Florea S."/>
            <person name="Webb J.S."/>
            <person name="Jaromczyk J."/>
            <person name="Schardl C.L."/>
        </authorList>
    </citation>
    <scope>NUCLEOTIDE SEQUENCE [LARGE SCALE GENOMIC DNA]</scope>
    <source>
        <strain evidence="14">Z6</strain>
    </source>
</reference>
<dbReference type="GO" id="GO:0006189">
    <property type="term" value="P:'de novo' IMP biosynthetic process"/>
    <property type="evidence" value="ECO:0007669"/>
    <property type="project" value="UniProtKB-UniRule"/>
</dbReference>
<comment type="cofactor">
    <cofactor evidence="7 10">
        <name>Mg(2+)</name>
        <dbReference type="ChEBI" id="CHEBI:18420"/>
    </cofactor>
    <text evidence="7 10">Binds 1 Mg(2+) ion per subunit.</text>
</comment>
<dbReference type="InterPro" id="IPR000836">
    <property type="entry name" value="PRTase_dom"/>
</dbReference>
<dbReference type="CDD" id="cd00715">
    <property type="entry name" value="GPATase_N"/>
    <property type="match status" value="1"/>
</dbReference>
<accession>A0A1C0ACX6</accession>
<dbReference type="Gene3D" id="3.40.50.2020">
    <property type="match status" value="1"/>
</dbReference>
<comment type="catalytic activity">
    <reaction evidence="7 8">
        <text>5-phospho-beta-D-ribosylamine + L-glutamate + diphosphate = 5-phospho-alpha-D-ribose 1-diphosphate + L-glutamine + H2O</text>
        <dbReference type="Rhea" id="RHEA:14905"/>
        <dbReference type="ChEBI" id="CHEBI:15377"/>
        <dbReference type="ChEBI" id="CHEBI:29985"/>
        <dbReference type="ChEBI" id="CHEBI:33019"/>
        <dbReference type="ChEBI" id="CHEBI:58017"/>
        <dbReference type="ChEBI" id="CHEBI:58359"/>
        <dbReference type="ChEBI" id="CHEBI:58681"/>
        <dbReference type="EC" id="2.4.2.14"/>
    </reaction>
</comment>
<evidence type="ECO:0000256" key="10">
    <source>
        <dbReference type="PIRSR" id="PIRSR000485-2"/>
    </source>
</evidence>
<dbReference type="InterPro" id="IPR029055">
    <property type="entry name" value="Ntn_hydrolases_N"/>
</dbReference>
<reference evidence="13 14" key="2">
    <citation type="submission" date="2016-08" db="EMBL/GenBank/DDBJ databases">
        <title>Orenia metallireducens sp. nov. strain Z6, a Novel Metal-reducing Firmicute from the Deep Subsurface.</title>
        <authorList>
            <person name="Maxim B.I."/>
            <person name="Kenneth K."/>
            <person name="Flynn T.M."/>
            <person name="Oloughlin E.J."/>
            <person name="Locke R.A."/>
            <person name="Weber J.R."/>
            <person name="Egan S.M."/>
            <person name="Mackie R.I."/>
            <person name="Cann I.K."/>
        </authorList>
    </citation>
    <scope>NUCLEOTIDE SEQUENCE [LARGE SCALE GENOMIC DNA]</scope>
    <source>
        <strain evidence="13 14">Z6</strain>
    </source>
</reference>
<evidence type="ECO:0000313" key="14">
    <source>
        <dbReference type="Proteomes" id="UP000093514"/>
    </source>
</evidence>
<comment type="similarity">
    <text evidence="2 7 8">In the C-terminal section; belongs to the purine/pyrimidine phosphoribosyltransferase family.</text>
</comment>
<dbReference type="InterPro" id="IPR005854">
    <property type="entry name" value="PurF"/>
</dbReference>
<feature type="domain" description="Glutamine amidotransferase type-2" evidence="12">
    <location>
        <begin position="20"/>
        <end position="241"/>
    </location>
</feature>
<feature type="binding site" evidence="7 11">
    <location>
        <position position="457"/>
    </location>
    <ligand>
        <name>[4Fe-4S] cluster</name>
        <dbReference type="ChEBI" id="CHEBI:49883"/>
    </ligand>
</feature>
<dbReference type="PIRSF" id="PIRSF000485">
    <property type="entry name" value="Amd_phspho_trans"/>
    <property type="match status" value="1"/>
</dbReference>
<dbReference type="InterPro" id="IPR017932">
    <property type="entry name" value="GATase_2_dom"/>
</dbReference>
<protein>
    <recommendedName>
        <fullName evidence="7">Amidophosphoribosyltransferase</fullName>
        <shortName evidence="7">ATase</shortName>
        <ecNumber evidence="7">2.4.2.14</ecNumber>
    </recommendedName>
    <alternativeName>
        <fullName evidence="7">Glutamine phosphoribosylpyrophosphate amidotransferase</fullName>
        <shortName evidence="7">GPATase</shortName>
    </alternativeName>
</protein>
<evidence type="ECO:0000256" key="5">
    <source>
        <dbReference type="ARBA" id="ARBA00022755"/>
    </source>
</evidence>
<evidence type="ECO:0000256" key="11">
    <source>
        <dbReference type="PIRSR" id="PIRSR000485-3"/>
    </source>
</evidence>
<comment type="cofactor">
    <cofactor evidence="7 11">
        <name>[4Fe-4S] cluster</name>
        <dbReference type="ChEBI" id="CHEBI:49883"/>
    </cofactor>
    <text evidence="7 11">Binds 1 [4Fe-4S] cluster per subunit.</text>
</comment>
<feature type="active site" description="Nucleophile" evidence="7 9">
    <location>
        <position position="20"/>
    </location>
</feature>
<comment type="pathway">
    <text evidence="1 7 8">Purine metabolism; IMP biosynthesis via de novo pathway; N(1)-(5-phospho-D-ribosyl)glycinamide from 5-phospho-alpha-D-ribose 1-diphosphate: step 1/2.</text>
</comment>
<keyword evidence="4 7" id="KW-0808">Transferase</keyword>
<dbReference type="UniPathway" id="UPA00074">
    <property type="reaction ID" value="UER00124"/>
</dbReference>
<evidence type="ECO:0000256" key="3">
    <source>
        <dbReference type="ARBA" id="ARBA00022676"/>
    </source>
</evidence>
<dbReference type="Gene3D" id="3.60.20.10">
    <property type="entry name" value="Glutamine Phosphoribosylpyrophosphate, subunit 1, domain 1"/>
    <property type="match status" value="1"/>
</dbReference>
<comment type="function">
    <text evidence="7">Catalyzes the formation of phosphoribosylamine from phosphoribosylpyrophosphate (PRPP) and glutamine.</text>
</comment>
<keyword evidence="7 10" id="KW-0460">Magnesium</keyword>
<evidence type="ECO:0000256" key="7">
    <source>
        <dbReference type="HAMAP-Rule" id="MF_01931"/>
    </source>
</evidence>
<evidence type="ECO:0000256" key="6">
    <source>
        <dbReference type="ARBA" id="ARBA00022962"/>
    </source>
</evidence>
<name>A0A1C0ACX6_9FIRM</name>
<proteinExistence type="inferred from homology"/>
<dbReference type="PROSITE" id="PS51278">
    <property type="entry name" value="GATASE_TYPE_2"/>
    <property type="match status" value="1"/>
</dbReference>
<keyword evidence="7 11" id="KW-0411">Iron-sulfur</keyword>
<keyword evidence="3 7" id="KW-0328">Glycosyltransferase</keyword>
<dbReference type="GO" id="GO:0009113">
    <property type="term" value="P:purine nucleobase biosynthetic process"/>
    <property type="evidence" value="ECO:0007669"/>
    <property type="project" value="UniProtKB-UniRule"/>
</dbReference>
<dbReference type="InterPro" id="IPR029057">
    <property type="entry name" value="PRTase-like"/>
</dbReference>
<keyword evidence="5 7" id="KW-0658">Purine biosynthesis</keyword>
<evidence type="ECO:0000259" key="12">
    <source>
        <dbReference type="PROSITE" id="PS51278"/>
    </source>
</evidence>
<feature type="binding site" evidence="7 11">
    <location>
        <position position="403"/>
    </location>
    <ligand>
        <name>[4Fe-4S] cluster</name>
        <dbReference type="ChEBI" id="CHEBI:49883"/>
    </ligand>
</feature>
<organism evidence="13 14">
    <name type="scientific">Orenia metallireducens</name>
    <dbReference type="NCBI Taxonomy" id="1413210"/>
    <lineage>
        <taxon>Bacteria</taxon>
        <taxon>Bacillati</taxon>
        <taxon>Bacillota</taxon>
        <taxon>Clostridia</taxon>
        <taxon>Halanaerobiales</taxon>
        <taxon>Halobacteroidaceae</taxon>
        <taxon>Orenia</taxon>
    </lineage>
</organism>
<dbReference type="Pfam" id="PF13537">
    <property type="entry name" value="GATase_7"/>
    <property type="match status" value="1"/>
</dbReference>
<dbReference type="GO" id="GO:0051539">
    <property type="term" value="F:4 iron, 4 sulfur cluster binding"/>
    <property type="evidence" value="ECO:0007669"/>
    <property type="project" value="UniProtKB-KW"/>
</dbReference>
<feature type="binding site" evidence="7 10">
    <location>
        <position position="367"/>
    </location>
    <ligand>
        <name>Mg(2+)</name>
        <dbReference type="ChEBI" id="CHEBI:18420"/>
    </ligand>
</feature>
<dbReference type="AlphaFoldDB" id="A0A1C0ACX6"/>
<dbReference type="CDD" id="cd06223">
    <property type="entry name" value="PRTases_typeI"/>
    <property type="match status" value="1"/>
</dbReference>
<keyword evidence="7 11" id="KW-0408">Iron</keyword>
<dbReference type="HAMAP" id="MF_01931">
    <property type="entry name" value="PurF"/>
    <property type="match status" value="1"/>
</dbReference>
<feature type="binding site" evidence="7 11">
    <location>
        <position position="257"/>
    </location>
    <ligand>
        <name>[4Fe-4S] cluster</name>
        <dbReference type="ChEBI" id="CHEBI:49883"/>
    </ligand>
</feature>
<comment type="caution">
    <text evidence="13">The sequence shown here is derived from an EMBL/GenBank/DDBJ whole genome shotgun (WGS) entry which is preliminary data.</text>
</comment>
<evidence type="ECO:0000256" key="1">
    <source>
        <dbReference type="ARBA" id="ARBA00005209"/>
    </source>
</evidence>